<organism evidence="2 3">
    <name type="scientific">Orbilia ellipsospora</name>
    <dbReference type="NCBI Taxonomy" id="2528407"/>
    <lineage>
        <taxon>Eukaryota</taxon>
        <taxon>Fungi</taxon>
        <taxon>Dikarya</taxon>
        <taxon>Ascomycota</taxon>
        <taxon>Pezizomycotina</taxon>
        <taxon>Orbiliomycetes</taxon>
        <taxon>Orbiliales</taxon>
        <taxon>Orbiliaceae</taxon>
        <taxon>Orbilia</taxon>
    </lineage>
</organism>
<accession>A0AAV9X8Q0</accession>
<keyword evidence="3" id="KW-1185">Reference proteome</keyword>
<feature type="region of interest" description="Disordered" evidence="1">
    <location>
        <begin position="249"/>
        <end position="292"/>
    </location>
</feature>
<dbReference type="EMBL" id="JAVHJO010000007">
    <property type="protein sequence ID" value="KAK6538465.1"/>
    <property type="molecule type" value="Genomic_DNA"/>
</dbReference>
<evidence type="ECO:0000256" key="1">
    <source>
        <dbReference type="SAM" id="MobiDB-lite"/>
    </source>
</evidence>
<evidence type="ECO:0000313" key="3">
    <source>
        <dbReference type="Proteomes" id="UP001365542"/>
    </source>
</evidence>
<evidence type="ECO:0000313" key="2">
    <source>
        <dbReference type="EMBL" id="KAK6538465.1"/>
    </source>
</evidence>
<dbReference type="AlphaFoldDB" id="A0AAV9X8Q0"/>
<dbReference type="Proteomes" id="UP001365542">
    <property type="component" value="Unassembled WGS sequence"/>
</dbReference>
<sequence>MAELNSHFETVPFVPSPEYAKFSTTTLAVWNPTTKKWLDIPLGALPPTISIRYTVRDSGIHIIVTQRVDLLDAKKDTTFPDQSFGRLASLVYTKTNQSGPILFHLHKSYEQERRGGVSFMAEIFFRVLDNGILLSIDPEEPWDSNKICIPASNVQLARNILSLASRRIRGCWIGQNPAWVRLKSTPFLNHYDPSLQKLREAKTIFRAVSEGVLPWNTIVDSQIDSAESSIAQDPQIPAPDVLAEPAQTITTVSSVDTTTRPSDDLQDSRSTPPARSKSDELRSSNDATTNRQGVFPSYVSDLEYVEAYIWDTTEKTWRRSIERDLGDQCFLLLGFQLLWDGLELHFLHQIGPSGDDGLPPKEVLQTLAIVQWRLRTDSAKNIPYFHRQKGEHRANYYFELPPRCTKSISPKGGDIFPQMVEIGAELVQDIENTLAKSTEKRWLCIKPLFGEFLSGNMGRLLECPESRFSPMPTSKGIPHTIKGSRAGSWSTLANAAGPYSGWN</sequence>
<comment type="caution">
    <text evidence="2">The sequence shown here is derived from an EMBL/GenBank/DDBJ whole genome shotgun (WGS) entry which is preliminary data.</text>
</comment>
<proteinExistence type="predicted"/>
<name>A0AAV9X8Q0_9PEZI</name>
<gene>
    <name evidence="2" type="ORF">TWF694_010048</name>
</gene>
<protein>
    <submittedName>
        <fullName evidence="2">Uncharacterized protein</fullName>
    </submittedName>
</protein>
<feature type="compositionally biased region" description="Low complexity" evidence="1">
    <location>
        <begin position="249"/>
        <end position="260"/>
    </location>
</feature>
<reference evidence="2 3" key="1">
    <citation type="submission" date="2019-10" db="EMBL/GenBank/DDBJ databases">
        <authorList>
            <person name="Palmer J.M."/>
        </authorList>
    </citation>
    <scope>NUCLEOTIDE SEQUENCE [LARGE SCALE GENOMIC DNA]</scope>
    <source>
        <strain evidence="2 3">TWF694</strain>
    </source>
</reference>